<evidence type="ECO:0008006" key="4">
    <source>
        <dbReference type="Google" id="ProtNLM"/>
    </source>
</evidence>
<dbReference type="EMBL" id="JYIZ01000046">
    <property type="protein sequence ID" value="KJL40529.1"/>
    <property type="molecule type" value="Genomic_DNA"/>
</dbReference>
<sequence length="479" mass="51967">MLPVAAERCHTSFMPDLEPHPLAAQWSPPPSLRHSLEDGKRSRERRPRAALAELVTTGRDPMAILDGQDLSRVPELVPIRAERMGASAFAFYRGTAAIMASDLGRSPDSDLSVASCGDAHVSNFGLFASPQRTLAFDLNDFDEAAWAPWEWDLKRLVTSVVIAGQSASRDDAVVREAALATVRTYARALRRGVERTPLQRYYDHFDAGGAVEQADEETRKALKAAVRDAERRTGARAQKKLTTTTDGGRLVFVEAPPTMTHVDPAIQERALALVSDYVLSANVDIRAVMQNYTLSDLARRVVGVGSVGTRCYLLAMQDGNENGLILQAKEAGASVLVAFGKARQPAVFDGYVARYGDGGRVVALQRILQAVSDPFLGHVFGTPAEGGAPRAFYIRQFHDKKGGFDVDALEDSSFTWYAHACAATLARAHSQSPNAATVSGYVGQGRVVGEAIAEWAYAYAELAHADWELFRLHRGIEAG</sequence>
<keyword evidence="3" id="KW-1185">Reference proteome</keyword>
<feature type="region of interest" description="Disordered" evidence="1">
    <location>
        <begin position="14"/>
        <end position="47"/>
    </location>
</feature>
<evidence type="ECO:0000256" key="1">
    <source>
        <dbReference type="SAM" id="MobiDB-lite"/>
    </source>
</evidence>
<dbReference type="PATRIC" id="fig|92835.4.peg.1632"/>
<name>A0A0M2H8R0_9MICO</name>
<reference evidence="2 3" key="1">
    <citation type="submission" date="2015-02" db="EMBL/GenBank/DDBJ databases">
        <title>Draft genome sequences of ten Microbacterium spp. with emphasis on heavy metal contaminated environments.</title>
        <authorList>
            <person name="Corretto E."/>
        </authorList>
    </citation>
    <scope>NUCLEOTIDE SEQUENCE [LARGE SCALE GENOMIC DNA]</scope>
    <source>
        <strain evidence="2 3">DSM 12510</strain>
    </source>
</reference>
<dbReference type="Proteomes" id="UP000033956">
    <property type="component" value="Unassembled WGS sequence"/>
</dbReference>
<protein>
    <recommendedName>
        <fullName evidence="4">DUF2252 domain-containing protein</fullName>
    </recommendedName>
</protein>
<evidence type="ECO:0000313" key="3">
    <source>
        <dbReference type="Proteomes" id="UP000033956"/>
    </source>
</evidence>
<evidence type="ECO:0000313" key="2">
    <source>
        <dbReference type="EMBL" id="KJL40529.1"/>
    </source>
</evidence>
<accession>A0A0M2H8R0</accession>
<dbReference type="STRING" id="92835.RS81_01613"/>
<dbReference type="AlphaFoldDB" id="A0A0M2H8R0"/>
<organism evidence="2 3">
    <name type="scientific">Microbacterium terrae</name>
    <dbReference type="NCBI Taxonomy" id="69369"/>
    <lineage>
        <taxon>Bacteria</taxon>
        <taxon>Bacillati</taxon>
        <taxon>Actinomycetota</taxon>
        <taxon>Actinomycetes</taxon>
        <taxon>Micrococcales</taxon>
        <taxon>Microbacteriaceae</taxon>
        <taxon>Microbacterium</taxon>
    </lineage>
</organism>
<proteinExistence type="predicted"/>
<dbReference type="PANTHER" id="PTHR39441:SF1">
    <property type="entry name" value="DUF2252 DOMAIN-CONTAINING PROTEIN"/>
    <property type="match status" value="1"/>
</dbReference>
<comment type="caution">
    <text evidence="2">The sequence shown here is derived from an EMBL/GenBank/DDBJ whole genome shotgun (WGS) entry which is preliminary data.</text>
</comment>
<dbReference type="Pfam" id="PF10009">
    <property type="entry name" value="DUF2252"/>
    <property type="match status" value="1"/>
</dbReference>
<gene>
    <name evidence="2" type="ORF">RS81_01613</name>
</gene>
<dbReference type="PANTHER" id="PTHR39441">
    <property type="entry name" value="DUF2252 DOMAIN-CONTAINING PROTEIN"/>
    <property type="match status" value="1"/>
</dbReference>
<dbReference type="InterPro" id="IPR018721">
    <property type="entry name" value="DUF2252"/>
</dbReference>